<dbReference type="InterPro" id="IPR050154">
    <property type="entry name" value="UbiB_kinase"/>
</dbReference>
<dbReference type="Pfam" id="PF03109">
    <property type="entry name" value="ABC1"/>
    <property type="match status" value="1"/>
</dbReference>
<keyword evidence="2" id="KW-0472">Membrane</keyword>
<evidence type="ECO:0000256" key="2">
    <source>
        <dbReference type="SAM" id="Phobius"/>
    </source>
</evidence>
<feature type="transmembrane region" description="Helical" evidence="2">
    <location>
        <begin position="519"/>
        <end position="539"/>
    </location>
</feature>
<dbReference type="RefSeq" id="WP_404316512.1">
    <property type="nucleotide sequence ID" value="NZ_JAUIYO010000004.1"/>
</dbReference>
<proteinExistence type="inferred from homology"/>
<keyword evidence="5" id="KW-1185">Reference proteome</keyword>
<keyword evidence="2" id="KW-1133">Transmembrane helix</keyword>
<dbReference type="Proteomes" id="UP001619911">
    <property type="component" value="Unassembled WGS sequence"/>
</dbReference>
<dbReference type="InterPro" id="IPR004147">
    <property type="entry name" value="ABC1_dom"/>
</dbReference>
<dbReference type="PROSITE" id="PS50011">
    <property type="entry name" value="PROTEIN_KINASE_DOM"/>
    <property type="match status" value="1"/>
</dbReference>
<dbReference type="Gene3D" id="1.10.510.10">
    <property type="entry name" value="Transferase(Phosphotransferase) domain 1"/>
    <property type="match status" value="1"/>
</dbReference>
<feature type="transmembrane region" description="Helical" evidence="2">
    <location>
        <begin position="6"/>
        <end position="26"/>
    </location>
</feature>
<dbReference type="PANTHER" id="PTHR10566">
    <property type="entry name" value="CHAPERONE-ACTIVITY OF BC1 COMPLEX CABC1 -RELATED"/>
    <property type="match status" value="1"/>
</dbReference>
<dbReference type="EMBL" id="JAUIYO010000004">
    <property type="protein sequence ID" value="MFK2825683.1"/>
    <property type="molecule type" value="Genomic_DNA"/>
</dbReference>
<gene>
    <name evidence="4" type="ORF">QYG89_08315</name>
</gene>
<protein>
    <submittedName>
        <fullName evidence="4">AarF/UbiB family protein</fullName>
    </submittedName>
</protein>
<accession>A0ABW8I955</accession>
<organism evidence="4 5">
    <name type="scientific">Bacillus lumedeiriae</name>
    <dbReference type="NCBI Taxonomy" id="3058829"/>
    <lineage>
        <taxon>Bacteria</taxon>
        <taxon>Bacillati</taxon>
        <taxon>Bacillota</taxon>
        <taxon>Bacilli</taxon>
        <taxon>Bacillales</taxon>
        <taxon>Bacillaceae</taxon>
        <taxon>Bacillus</taxon>
    </lineage>
</organism>
<feature type="transmembrane region" description="Helical" evidence="2">
    <location>
        <begin position="496"/>
        <end position="513"/>
    </location>
</feature>
<comment type="caution">
    <text evidence="4">The sequence shown here is derived from an EMBL/GenBank/DDBJ whole genome shotgun (WGS) entry which is preliminary data.</text>
</comment>
<keyword evidence="2" id="KW-0812">Transmembrane</keyword>
<dbReference type="InterPro" id="IPR000719">
    <property type="entry name" value="Prot_kinase_dom"/>
</dbReference>
<evidence type="ECO:0000259" key="3">
    <source>
        <dbReference type="PROSITE" id="PS50011"/>
    </source>
</evidence>
<evidence type="ECO:0000313" key="4">
    <source>
        <dbReference type="EMBL" id="MFK2825683.1"/>
    </source>
</evidence>
<reference evidence="4 5" key="1">
    <citation type="submission" date="2023-07" db="EMBL/GenBank/DDBJ databases">
        <title>Bacillus lucianemedeirus sp. nov, a new species isolated from an immunobiological production facility.</title>
        <authorList>
            <person name="Costa L.V."/>
            <person name="Miranda R.V.S.L."/>
            <person name="Brandao M.L.L."/>
            <person name="Reis C.M.F."/>
            <person name="Frazao A.M."/>
            <person name="Cruz F.V."/>
            <person name="Baio P.V.P."/>
            <person name="Veras J.F.C."/>
            <person name="Ramos J.N."/>
            <person name="Vieira V."/>
        </authorList>
    </citation>
    <scope>NUCLEOTIDE SEQUENCE [LARGE SCALE GENOMIC DNA]</scope>
    <source>
        <strain evidence="4 5">B190/17</strain>
    </source>
</reference>
<sequence>MKNFALYRMFIIVTMSVRFFLQITFFHKKHRGKWTKQTTKKWEDLLKRQASEYRRTALRLDGLLIKLGQFLSTRADIMPPIFIKELEDLIDRVPSVSWAAVKNILEKEWGKPYDAVLQKISEHPIASASIGQVYKAVLPDAKTVAVKIQRPGIQQIISTDFKAIRIVMWLARFLTPFGKQIDLPTLYQEIKETVGEELDFLKELENGLYFTKRYEAFEKVDIPVYYEEYSTEKVLVMEWVEGARVTDLKFLQENGINRRDLAARLMEMFLEQLLQEGKFHADPHPGNILVKKDGTITLIDFGMVSYIRKSDAASIRQGVEGILIGDYDQVVSSLERLHFLLPDADKERLKQIIRTLVTTYTEHHFTMADDFLMEQLLSDVETIIKEQPIQLPSEFAFFGRAASIFIGILYILDPDIDLLEVSKPLIFKWLKENPEPGSASNRTILHLLIRSIRPLLSIPRQIEQTLDEPRKYREWRQRHGQRQLEQAFLLSKTRDALLFIVISLFLMASTFFLEQELWLYGSGVLAFISFLYYVSSLWAHRKWLKGPK</sequence>
<dbReference type="SUPFAM" id="SSF56112">
    <property type="entry name" value="Protein kinase-like (PK-like)"/>
    <property type="match status" value="1"/>
</dbReference>
<name>A0ABW8I955_9BACI</name>
<dbReference type="CDD" id="cd05121">
    <property type="entry name" value="ABC1_ADCK3-like"/>
    <property type="match status" value="1"/>
</dbReference>
<dbReference type="PANTHER" id="PTHR10566:SF113">
    <property type="entry name" value="PROTEIN ACTIVITY OF BC1 COMPLEX KINASE 7, CHLOROPLASTIC"/>
    <property type="match status" value="1"/>
</dbReference>
<evidence type="ECO:0000256" key="1">
    <source>
        <dbReference type="ARBA" id="ARBA00009670"/>
    </source>
</evidence>
<evidence type="ECO:0000313" key="5">
    <source>
        <dbReference type="Proteomes" id="UP001619911"/>
    </source>
</evidence>
<comment type="similarity">
    <text evidence="1">Belongs to the protein kinase superfamily. ADCK protein kinase family.</text>
</comment>
<dbReference type="InterPro" id="IPR011009">
    <property type="entry name" value="Kinase-like_dom_sf"/>
</dbReference>
<feature type="domain" description="Protein kinase" evidence="3">
    <location>
        <begin position="119"/>
        <end position="449"/>
    </location>
</feature>
<dbReference type="SMART" id="SM00220">
    <property type="entry name" value="S_TKc"/>
    <property type="match status" value="1"/>
</dbReference>